<evidence type="ECO:0000313" key="1">
    <source>
        <dbReference type="EMBL" id="RSM79444.1"/>
    </source>
</evidence>
<evidence type="ECO:0000313" key="2">
    <source>
        <dbReference type="Proteomes" id="UP000287547"/>
    </source>
</evidence>
<organism evidence="1 2">
    <name type="scientific">Kibdelosporangium aridum</name>
    <dbReference type="NCBI Taxonomy" id="2030"/>
    <lineage>
        <taxon>Bacteria</taxon>
        <taxon>Bacillati</taxon>
        <taxon>Actinomycetota</taxon>
        <taxon>Actinomycetes</taxon>
        <taxon>Pseudonocardiales</taxon>
        <taxon>Pseudonocardiaceae</taxon>
        <taxon>Kibdelosporangium</taxon>
    </lineage>
</organism>
<accession>A0A428Z294</accession>
<proteinExistence type="predicted"/>
<gene>
    <name evidence="1" type="ORF">DMH04_31130</name>
</gene>
<sequence length="211" mass="23694">MSGMDDTAFKWKAEGLTESVTKTGWLQDETLQSVSPYTGHFLALVNGEQIVPHAPAEDVELPKCKMKPPKWPLPSELVTNKEFQRDEWAYDPAVNGRILTADLERDAVRCANHLIAGHSNAFLVSTSKRLAVVIEQQDVDGDSAMTRFAGMFGKDKEAKEARKELVTWWEVDRSRLRAVNAVTYGRNLSDLRRFTAFVFADGSVLEMRAPH</sequence>
<dbReference type="AlphaFoldDB" id="A0A428Z294"/>
<protein>
    <submittedName>
        <fullName evidence="1">Uncharacterized protein</fullName>
    </submittedName>
</protein>
<dbReference type="EMBL" id="QHKI01000032">
    <property type="protein sequence ID" value="RSM79444.1"/>
    <property type="molecule type" value="Genomic_DNA"/>
</dbReference>
<name>A0A428Z294_KIBAR</name>
<reference evidence="1 2" key="1">
    <citation type="submission" date="2018-05" db="EMBL/GenBank/DDBJ databases">
        <title>Evolution of GPA BGCs.</title>
        <authorList>
            <person name="Waglechner N."/>
            <person name="Wright G.D."/>
        </authorList>
    </citation>
    <scope>NUCLEOTIDE SEQUENCE [LARGE SCALE GENOMIC DNA]</scope>
    <source>
        <strain evidence="1 2">A82846</strain>
    </source>
</reference>
<comment type="caution">
    <text evidence="1">The sequence shown here is derived from an EMBL/GenBank/DDBJ whole genome shotgun (WGS) entry which is preliminary data.</text>
</comment>
<dbReference type="Proteomes" id="UP000287547">
    <property type="component" value="Unassembled WGS sequence"/>
</dbReference>